<accession>A0ACC0GR36</accession>
<keyword evidence="2" id="KW-1185">Reference proteome</keyword>
<reference evidence="1 2" key="1">
    <citation type="journal article" date="2022" name="Plant J.">
        <title>Chromosome-level genome of Camellia lanceoleosa provides a valuable resource for understanding genome evolution and self-incompatibility.</title>
        <authorList>
            <person name="Gong W."/>
            <person name="Xiao S."/>
            <person name="Wang L."/>
            <person name="Liao Z."/>
            <person name="Chang Y."/>
            <person name="Mo W."/>
            <person name="Hu G."/>
            <person name="Li W."/>
            <person name="Zhao G."/>
            <person name="Zhu H."/>
            <person name="Hu X."/>
            <person name="Ji K."/>
            <person name="Xiang X."/>
            <person name="Song Q."/>
            <person name="Yuan D."/>
            <person name="Jin S."/>
            <person name="Zhang L."/>
        </authorList>
    </citation>
    <scope>NUCLEOTIDE SEQUENCE [LARGE SCALE GENOMIC DNA]</scope>
    <source>
        <strain evidence="1">SQ_2022a</strain>
    </source>
</reference>
<evidence type="ECO:0000313" key="2">
    <source>
        <dbReference type="Proteomes" id="UP001060215"/>
    </source>
</evidence>
<comment type="caution">
    <text evidence="1">The sequence shown here is derived from an EMBL/GenBank/DDBJ whole genome shotgun (WGS) entry which is preliminary data.</text>
</comment>
<gene>
    <name evidence="1" type="ORF">LOK49_LG08G00207</name>
</gene>
<protein>
    <submittedName>
        <fullName evidence="1">Uncharacterized protein</fullName>
    </submittedName>
</protein>
<evidence type="ECO:0000313" key="1">
    <source>
        <dbReference type="EMBL" id="KAI8003068.1"/>
    </source>
</evidence>
<sequence>MDIKLKFICGELEGLNSEYFVLLSCIWRAFICWVLGAATTRLSNSEFKILWLNFYLEEVKEVAEEKLAGSVGFENGRLDIKTDSAVAVSHHRAPLARIIQDCRNLSPCHCGSDK</sequence>
<dbReference type="EMBL" id="CM045766">
    <property type="protein sequence ID" value="KAI8003068.1"/>
    <property type="molecule type" value="Genomic_DNA"/>
</dbReference>
<organism evidence="1 2">
    <name type="scientific">Camellia lanceoleosa</name>
    <dbReference type="NCBI Taxonomy" id="1840588"/>
    <lineage>
        <taxon>Eukaryota</taxon>
        <taxon>Viridiplantae</taxon>
        <taxon>Streptophyta</taxon>
        <taxon>Embryophyta</taxon>
        <taxon>Tracheophyta</taxon>
        <taxon>Spermatophyta</taxon>
        <taxon>Magnoliopsida</taxon>
        <taxon>eudicotyledons</taxon>
        <taxon>Gunneridae</taxon>
        <taxon>Pentapetalae</taxon>
        <taxon>asterids</taxon>
        <taxon>Ericales</taxon>
        <taxon>Theaceae</taxon>
        <taxon>Camellia</taxon>
    </lineage>
</organism>
<name>A0ACC0GR36_9ERIC</name>
<dbReference type="Proteomes" id="UP001060215">
    <property type="component" value="Chromosome 9"/>
</dbReference>
<proteinExistence type="predicted"/>